<dbReference type="EMBL" id="FNXT01001151">
    <property type="protein sequence ID" value="SZX72720.1"/>
    <property type="molecule type" value="Genomic_DNA"/>
</dbReference>
<dbReference type="SUPFAM" id="SSF54416">
    <property type="entry name" value="Amine oxidase N-terminal region"/>
    <property type="match status" value="2"/>
</dbReference>
<feature type="non-terminal residue" evidence="9">
    <location>
        <position position="595"/>
    </location>
</feature>
<name>A0A383W680_TETOB</name>
<evidence type="ECO:0000256" key="7">
    <source>
        <dbReference type="SAM" id="MobiDB-lite"/>
    </source>
</evidence>
<dbReference type="AlphaFoldDB" id="A0A383W680"/>
<gene>
    <name evidence="9" type="ORF">BQ4739_LOCUS12867</name>
</gene>
<dbReference type="STRING" id="3088.A0A383W680"/>
<dbReference type="PANTHER" id="PTHR10638:SF20">
    <property type="entry name" value="AMINE OXIDASE"/>
    <property type="match status" value="1"/>
</dbReference>
<reference evidence="9 10" key="1">
    <citation type="submission" date="2016-10" db="EMBL/GenBank/DDBJ databases">
        <authorList>
            <person name="Cai Z."/>
        </authorList>
    </citation>
    <scope>NUCLEOTIDE SEQUENCE [LARGE SCALE GENOMIC DNA]</scope>
</reference>
<evidence type="ECO:0000256" key="4">
    <source>
        <dbReference type="ARBA" id="ARBA00023002"/>
    </source>
</evidence>
<dbReference type="Gene3D" id="2.70.98.20">
    <property type="entry name" value="Copper amine oxidase, catalytic domain"/>
    <property type="match status" value="1"/>
</dbReference>
<feature type="domain" description="Copper amine oxidase catalytic" evidence="8">
    <location>
        <begin position="541"/>
        <end position="595"/>
    </location>
</feature>
<dbReference type="GO" id="GO:0048038">
    <property type="term" value="F:quinone binding"/>
    <property type="evidence" value="ECO:0007669"/>
    <property type="project" value="InterPro"/>
</dbReference>
<feature type="region of interest" description="Disordered" evidence="7">
    <location>
        <begin position="520"/>
        <end position="543"/>
    </location>
</feature>
<comment type="PTM">
    <text evidence="6">Topaquinone (TPQ) is generated by copper-dependent autoxidation of a specific tyrosyl residue.</text>
</comment>
<evidence type="ECO:0000256" key="1">
    <source>
        <dbReference type="ARBA" id="ARBA00007983"/>
    </source>
</evidence>
<dbReference type="InterPro" id="IPR015798">
    <property type="entry name" value="Cu_amine_oxidase_C"/>
</dbReference>
<dbReference type="GO" id="GO:0005886">
    <property type="term" value="C:plasma membrane"/>
    <property type="evidence" value="ECO:0007669"/>
    <property type="project" value="TreeGrafter"/>
</dbReference>
<dbReference type="GO" id="GO:0009308">
    <property type="term" value="P:amine metabolic process"/>
    <property type="evidence" value="ECO:0007669"/>
    <property type="project" value="UniProtKB-UniRule"/>
</dbReference>
<dbReference type="GO" id="GO:0005507">
    <property type="term" value="F:copper ion binding"/>
    <property type="evidence" value="ECO:0007669"/>
    <property type="project" value="InterPro"/>
</dbReference>
<evidence type="ECO:0000313" key="9">
    <source>
        <dbReference type="EMBL" id="SZX72720.1"/>
    </source>
</evidence>
<protein>
    <recommendedName>
        <fullName evidence="6">Amine oxidase</fullName>
        <ecNumber evidence="6">1.4.3.-</ecNumber>
    </recommendedName>
</protein>
<evidence type="ECO:0000313" key="10">
    <source>
        <dbReference type="Proteomes" id="UP000256970"/>
    </source>
</evidence>
<evidence type="ECO:0000256" key="2">
    <source>
        <dbReference type="ARBA" id="ARBA00022723"/>
    </source>
</evidence>
<dbReference type="InterPro" id="IPR000269">
    <property type="entry name" value="Cu_amine_oxidase"/>
</dbReference>
<feature type="compositionally biased region" description="Low complexity" evidence="7">
    <location>
        <begin position="520"/>
        <end position="532"/>
    </location>
</feature>
<feature type="region of interest" description="Disordered" evidence="7">
    <location>
        <begin position="263"/>
        <end position="282"/>
    </location>
</feature>
<evidence type="ECO:0000256" key="6">
    <source>
        <dbReference type="RuleBase" id="RU000672"/>
    </source>
</evidence>
<dbReference type="PANTHER" id="PTHR10638">
    <property type="entry name" value="COPPER AMINE OXIDASE"/>
    <property type="match status" value="1"/>
</dbReference>
<feature type="region of interest" description="Disordered" evidence="7">
    <location>
        <begin position="22"/>
        <end position="112"/>
    </location>
</feature>
<evidence type="ECO:0000256" key="3">
    <source>
        <dbReference type="ARBA" id="ARBA00022772"/>
    </source>
</evidence>
<evidence type="ECO:0000256" key="5">
    <source>
        <dbReference type="ARBA" id="ARBA00023008"/>
    </source>
</evidence>
<organism evidence="9 10">
    <name type="scientific">Tetradesmus obliquus</name>
    <name type="common">Green alga</name>
    <name type="synonym">Acutodesmus obliquus</name>
    <dbReference type="NCBI Taxonomy" id="3088"/>
    <lineage>
        <taxon>Eukaryota</taxon>
        <taxon>Viridiplantae</taxon>
        <taxon>Chlorophyta</taxon>
        <taxon>core chlorophytes</taxon>
        <taxon>Chlorophyceae</taxon>
        <taxon>CS clade</taxon>
        <taxon>Sphaeropleales</taxon>
        <taxon>Scenedesmaceae</taxon>
        <taxon>Tetradesmus</taxon>
    </lineage>
</organism>
<dbReference type="Proteomes" id="UP000256970">
    <property type="component" value="Unassembled WGS sequence"/>
</dbReference>
<keyword evidence="3 6" id="KW-0801">TPQ</keyword>
<dbReference type="GO" id="GO:0008131">
    <property type="term" value="F:primary methylamine oxidase activity"/>
    <property type="evidence" value="ECO:0007669"/>
    <property type="project" value="InterPro"/>
</dbReference>
<proteinExistence type="inferred from homology"/>
<feature type="compositionally biased region" description="Low complexity" evidence="7">
    <location>
        <begin position="264"/>
        <end position="275"/>
    </location>
</feature>
<feature type="compositionally biased region" description="Low complexity" evidence="7">
    <location>
        <begin position="89"/>
        <end position="112"/>
    </location>
</feature>
<feature type="compositionally biased region" description="Polar residues" evidence="7">
    <location>
        <begin position="36"/>
        <end position="46"/>
    </location>
</feature>
<dbReference type="Gene3D" id="3.10.450.40">
    <property type="match status" value="2"/>
</dbReference>
<comment type="cofactor">
    <cofactor evidence="6">
        <name>Cu cation</name>
        <dbReference type="ChEBI" id="CHEBI:23378"/>
    </cofactor>
    <text evidence="6">Contains 1 topaquinone per subunit.</text>
</comment>
<dbReference type="InterPro" id="IPR016182">
    <property type="entry name" value="Cu_amine_oxidase_N-reg"/>
</dbReference>
<dbReference type="SUPFAM" id="SSF49998">
    <property type="entry name" value="Amine oxidase catalytic domain"/>
    <property type="match status" value="1"/>
</dbReference>
<comment type="similarity">
    <text evidence="1 6">Belongs to the copper/topaquinone oxidase family.</text>
</comment>
<accession>A0A383W680</accession>
<keyword evidence="4 6" id="KW-0560">Oxidoreductase</keyword>
<dbReference type="Pfam" id="PF01179">
    <property type="entry name" value="Cu_amine_oxid"/>
    <property type="match status" value="1"/>
</dbReference>
<dbReference type="InterPro" id="IPR036460">
    <property type="entry name" value="Cu_amine_oxidase_C_sf"/>
</dbReference>
<keyword evidence="2 6" id="KW-0479">Metal-binding</keyword>
<sequence>MLNRSSCSACGRPHLPALGRFHLPEATPQQPPSWWKHQQQAGSSGAVQPGPHSHHAQRSNPGPNLPPGIPAGSSSVKAVAQRQLLQQPNTTAASSNSSAPASTAASTNHSNSSSQVIRFCPAWADEAATAGGVMQLGNGSSAANVTFSADFNQAEHGGATAAGRQAAIAAAAAAATRAAGASLLPPGNSSNATEPPQVMFAPGLFDPLTMDEMLAVYAFLFSQPALNLTPIEAADNNDNFVAWLQLQPPNKQQASAWLEQQDQLAAAASGGNSSSVPPPPLLPQPPRTALAMLIQGRQHPPRVAQIAVGPLPQPSNWSYVPLSAQVDTAGWLQRPYSGPEANRVALLINSAAAPLVPVIKQAFDGWYYDPGSTCGSRCLVYSLGAPFGAGPAAAGGTRVGPGSADGKRWLWIFFYRNLEGHHLHTVGLELQLDVSTEDPAGWAAGQAWLGGSLWPSPQALAAAWNSSRANSSSANSSSSNSSAPGADTAALELLRSFHLPSPDPKDALFSTFVPRGADGTPTAAAAAGGVSPASPPRPPLQYEPDGRRFRLSASGLGLEGWMGWSLALGHSPTAGLSFWDVRFRGERLLWELSLQ</sequence>
<dbReference type="EC" id="1.4.3.-" evidence="6"/>
<evidence type="ECO:0000259" key="8">
    <source>
        <dbReference type="Pfam" id="PF01179"/>
    </source>
</evidence>
<keyword evidence="5 6" id="KW-0186">Copper</keyword>
<keyword evidence="10" id="KW-1185">Reference proteome</keyword>